<dbReference type="GO" id="GO:0006310">
    <property type="term" value="P:DNA recombination"/>
    <property type="evidence" value="ECO:0007669"/>
    <property type="project" value="UniProtKB-KW"/>
</dbReference>
<organism evidence="7 8">
    <name type="scientific">Aureimonas endophytica</name>
    <dbReference type="NCBI Taxonomy" id="2027858"/>
    <lineage>
        <taxon>Bacteria</taxon>
        <taxon>Pseudomonadati</taxon>
        <taxon>Pseudomonadota</taxon>
        <taxon>Alphaproteobacteria</taxon>
        <taxon>Hyphomicrobiales</taxon>
        <taxon>Aurantimonadaceae</taxon>
        <taxon>Aureimonas</taxon>
    </lineage>
</organism>
<evidence type="ECO:0000313" key="7">
    <source>
        <dbReference type="EMBL" id="GGE08589.1"/>
    </source>
</evidence>
<comment type="caution">
    <text evidence="7">The sequence shown here is derived from an EMBL/GenBank/DDBJ whole genome shotgun (WGS) entry which is preliminary data.</text>
</comment>
<feature type="coiled-coil region" evidence="6">
    <location>
        <begin position="62"/>
        <end position="89"/>
    </location>
</feature>
<evidence type="ECO:0000256" key="5">
    <source>
        <dbReference type="ARBA" id="ARBA00023172"/>
    </source>
</evidence>
<dbReference type="PANTHER" id="PTHR30563">
    <property type="entry name" value="DNA RECOMBINATION PROTEIN RMUC"/>
    <property type="match status" value="1"/>
</dbReference>
<proteinExistence type="inferred from homology"/>
<dbReference type="EMBL" id="BMIQ01000004">
    <property type="protein sequence ID" value="GGE08589.1"/>
    <property type="molecule type" value="Genomic_DNA"/>
</dbReference>
<reference evidence="7" key="1">
    <citation type="journal article" date="2014" name="Int. J. Syst. Evol. Microbiol.">
        <title>Complete genome sequence of Corynebacterium casei LMG S-19264T (=DSM 44701T), isolated from a smear-ripened cheese.</title>
        <authorList>
            <consortium name="US DOE Joint Genome Institute (JGI-PGF)"/>
            <person name="Walter F."/>
            <person name="Albersmeier A."/>
            <person name="Kalinowski J."/>
            <person name="Ruckert C."/>
        </authorList>
    </citation>
    <scope>NUCLEOTIDE SEQUENCE</scope>
    <source>
        <strain evidence="7">CGMCC 1.15367</strain>
    </source>
</reference>
<evidence type="ECO:0000256" key="6">
    <source>
        <dbReference type="SAM" id="Coils"/>
    </source>
</evidence>
<name>A0A917E7M3_9HYPH</name>
<evidence type="ECO:0000313" key="8">
    <source>
        <dbReference type="Proteomes" id="UP000644699"/>
    </source>
</evidence>
<sequence>MQVILPILSAVALLVGLAALVMTVLVHRRLARLFEAVPDGDALLAGQDALRSGLVALGEAYLRGERAQREEARATRQESTDQGRALREEVAHNIDRLADSLSRRLGELTLSQQAQFEAFAGQLRQSAADSAHRLKESQEDFGTRLAAIDEANRQAGEALRAGVETQLATLRQENQAKLEEMRRTVDEKLQGTLEQRLGESFKLVSERLEAVHKGLGEMQALATGVGDLKRVLTNVKSRGTWGEVQLGALLEQMLAPGQFVLNAATGGKGSERVEYAIRLPGHEEGREVLLPLDAKFPIEDYERLQAASDGGDAGAVEAAARALEARVRASAREISEKYVNPPVTTDFAILFLPTEGLYAEIIRRPGLCDALQRDYRITVAGPTTLTAILSSLQMGFKTLAIQKRSGEVWQVLGGVKAEFGKFGPVLEKVKKKLQEASDQIDRVEVRKRAIDRKLRGVEALEIGATVPASLAVPLLDEPEEVEDGPEPFVEAAQ</sequence>
<dbReference type="InterPro" id="IPR003798">
    <property type="entry name" value="DNA_recombination_RmuC"/>
</dbReference>
<evidence type="ECO:0000256" key="2">
    <source>
        <dbReference type="ARBA" id="ARBA00009840"/>
    </source>
</evidence>
<keyword evidence="8" id="KW-1185">Reference proteome</keyword>
<evidence type="ECO:0000256" key="4">
    <source>
        <dbReference type="ARBA" id="ARBA00023054"/>
    </source>
</evidence>
<reference evidence="7" key="2">
    <citation type="submission" date="2020-09" db="EMBL/GenBank/DDBJ databases">
        <authorList>
            <person name="Sun Q."/>
            <person name="Zhou Y."/>
        </authorList>
    </citation>
    <scope>NUCLEOTIDE SEQUENCE</scope>
    <source>
        <strain evidence="7">CGMCC 1.15367</strain>
    </source>
</reference>
<dbReference type="RefSeq" id="WP_210318426.1">
    <property type="nucleotide sequence ID" value="NZ_BMIQ01000004.1"/>
</dbReference>
<evidence type="ECO:0000256" key="1">
    <source>
        <dbReference type="ARBA" id="ARBA00003416"/>
    </source>
</evidence>
<keyword evidence="5" id="KW-0233">DNA recombination</keyword>
<feature type="coiled-coil region" evidence="6">
    <location>
        <begin position="426"/>
        <end position="453"/>
    </location>
</feature>
<feature type="coiled-coil region" evidence="6">
    <location>
        <begin position="160"/>
        <end position="187"/>
    </location>
</feature>
<accession>A0A917E7M3</accession>
<comment type="similarity">
    <text evidence="2">Belongs to the RmuC family.</text>
</comment>
<protein>
    <recommendedName>
        <fullName evidence="3">DNA recombination protein RmuC homolog</fullName>
    </recommendedName>
</protein>
<dbReference type="PANTHER" id="PTHR30563:SF0">
    <property type="entry name" value="DNA RECOMBINATION PROTEIN RMUC"/>
    <property type="match status" value="1"/>
</dbReference>
<dbReference type="Pfam" id="PF02646">
    <property type="entry name" value="RmuC"/>
    <property type="match status" value="1"/>
</dbReference>
<dbReference type="AlphaFoldDB" id="A0A917E7M3"/>
<evidence type="ECO:0000256" key="3">
    <source>
        <dbReference type="ARBA" id="ARBA00021840"/>
    </source>
</evidence>
<keyword evidence="4 6" id="KW-0175">Coiled coil</keyword>
<gene>
    <name evidence="7" type="ORF">GCM10011390_29600</name>
</gene>
<dbReference type="Proteomes" id="UP000644699">
    <property type="component" value="Unassembled WGS sequence"/>
</dbReference>
<comment type="function">
    <text evidence="1">Involved in DNA recombination.</text>
</comment>